<keyword evidence="2" id="KW-1185">Reference proteome</keyword>
<name>A0ABY2BBG8_9ACTN</name>
<evidence type="ECO:0000313" key="2">
    <source>
        <dbReference type="Proteomes" id="UP000295818"/>
    </source>
</evidence>
<reference evidence="1 2" key="1">
    <citation type="journal article" date="2015" name="Stand. Genomic Sci.">
        <title>Genomic Encyclopedia of Bacterial and Archaeal Type Strains, Phase III: the genomes of soil and plant-associated and newly described type strains.</title>
        <authorList>
            <person name="Whitman W.B."/>
            <person name="Woyke T."/>
            <person name="Klenk H.P."/>
            <person name="Zhou Y."/>
            <person name="Lilburn T.G."/>
            <person name="Beck B.J."/>
            <person name="De Vos P."/>
            <person name="Vandamme P."/>
            <person name="Eisen J.A."/>
            <person name="Garrity G."/>
            <person name="Hugenholtz P."/>
            <person name="Kyrpides N.C."/>
        </authorList>
    </citation>
    <scope>NUCLEOTIDE SEQUENCE [LARGE SCALE GENOMIC DNA]</scope>
    <source>
        <strain evidence="1 2">VKM Ac-2538</strain>
    </source>
</reference>
<dbReference type="RefSeq" id="WP_132196033.1">
    <property type="nucleotide sequence ID" value="NZ_SLWM01000029.1"/>
</dbReference>
<dbReference type="EMBL" id="SLWM01000029">
    <property type="protein sequence ID" value="TCO11718.1"/>
    <property type="molecule type" value="Genomic_DNA"/>
</dbReference>
<sequence>MRYRGHHLTMRVSADGLAVAGRAESVRVRCHGTTKSLAAGRTVEWPAR</sequence>
<keyword evidence="1" id="KW-0378">Hydrolase</keyword>
<accession>A0ABY2BBG8</accession>
<gene>
    <name evidence="1" type="ORF">EV644_12987</name>
</gene>
<protein>
    <submittedName>
        <fullName evidence="1">Glycosyl hydrolase family 65</fullName>
    </submittedName>
</protein>
<dbReference type="Proteomes" id="UP000295818">
    <property type="component" value="Unassembled WGS sequence"/>
</dbReference>
<dbReference type="GO" id="GO:0016787">
    <property type="term" value="F:hydrolase activity"/>
    <property type="evidence" value="ECO:0007669"/>
    <property type="project" value="UniProtKB-KW"/>
</dbReference>
<comment type="caution">
    <text evidence="1">The sequence shown here is derived from an EMBL/GenBank/DDBJ whole genome shotgun (WGS) entry which is preliminary data.</text>
</comment>
<evidence type="ECO:0000313" key="1">
    <source>
        <dbReference type="EMBL" id="TCO11718.1"/>
    </source>
</evidence>
<organism evidence="1 2">
    <name type="scientific">Kribbella orskensis</name>
    <dbReference type="NCBI Taxonomy" id="2512216"/>
    <lineage>
        <taxon>Bacteria</taxon>
        <taxon>Bacillati</taxon>
        <taxon>Actinomycetota</taxon>
        <taxon>Actinomycetes</taxon>
        <taxon>Propionibacteriales</taxon>
        <taxon>Kribbellaceae</taxon>
        <taxon>Kribbella</taxon>
    </lineage>
</organism>
<proteinExistence type="predicted"/>